<evidence type="ECO:0000313" key="6">
    <source>
        <dbReference type="EnsemblPlants" id="EMT00867"/>
    </source>
</evidence>
<organism evidence="6">
    <name type="scientific">Aegilops tauschii</name>
    <name type="common">Tausch's goatgrass</name>
    <name type="synonym">Aegilops squarrosa</name>
    <dbReference type="NCBI Taxonomy" id="37682"/>
    <lineage>
        <taxon>Eukaryota</taxon>
        <taxon>Viridiplantae</taxon>
        <taxon>Streptophyta</taxon>
        <taxon>Embryophyta</taxon>
        <taxon>Tracheophyta</taxon>
        <taxon>Spermatophyta</taxon>
        <taxon>Magnoliopsida</taxon>
        <taxon>Liliopsida</taxon>
        <taxon>Poales</taxon>
        <taxon>Poaceae</taxon>
        <taxon>BOP clade</taxon>
        <taxon>Pooideae</taxon>
        <taxon>Triticodae</taxon>
        <taxon>Triticeae</taxon>
        <taxon>Triticinae</taxon>
        <taxon>Aegilops</taxon>
    </lineage>
</organism>
<evidence type="ECO:0000256" key="1">
    <source>
        <dbReference type="ARBA" id="ARBA00003534"/>
    </source>
</evidence>
<sequence>MSWIRILKFDNGIPSRIPNEHNLTKTSYSHDYYQQFLDKKIYLRGDKVRLGMDATDREKLRRVAPRSQSTRHINLEASLLEITCWQIGTYGMGIDFLVRDIYLETPLLEILCCRIGTCGRKWRESREYPSPLLNLKMGEKIGMAKLWALSLVVLVLAAAPSVPAVPITLITSAVDKGAVCMDGTPPAYHMDPGSGAGKKSWIVNLEGGGWCESVTACMYRKGSRLGSSNLMERQLEFRGILSSTPAENPDFYSWNRVMIRYCDGASFAGEGYDAGSRVYFRGQRIFNAAIQHLLSIGMSSADQVLLAGGSAGGLSAILHCDQFGAFFAGRSTTVKCLADAGLFLDAVDVAGGHTLRSYFGGVVATHRVAQTLPRSCTGHLDATSCFFPQNIIGSIKTPIFLLNAAYDTWQIHESLAPDVADHGGAWRACKSNRLACNASQMKVLQAFREQMVGIVEGAFSRSKGNGFFINSCFTHGQSKVPATWNANGSPTIHNKSIAKSVSDWYFGRAEVRAIDCPYPCDHTCHNDI</sequence>
<dbReference type="AlphaFoldDB" id="R7W1W2"/>
<protein>
    <recommendedName>
        <fullName evidence="5">Pectin acetylesterase</fullName>
        <ecNumber evidence="5">3.1.1.-</ecNumber>
    </recommendedName>
</protein>
<dbReference type="GO" id="GO:0052793">
    <property type="term" value="F:pectin acetylesterase activity"/>
    <property type="evidence" value="ECO:0007669"/>
    <property type="project" value="TreeGrafter"/>
</dbReference>
<evidence type="ECO:0000256" key="2">
    <source>
        <dbReference type="ARBA" id="ARBA00004191"/>
    </source>
</evidence>
<dbReference type="SUPFAM" id="SSF53474">
    <property type="entry name" value="alpha/beta-Hydrolases"/>
    <property type="match status" value="1"/>
</dbReference>
<dbReference type="ESTHER" id="aegta-r7w1w2">
    <property type="family name" value="Pectinacetylesterase-Notum"/>
</dbReference>
<dbReference type="Pfam" id="PF03283">
    <property type="entry name" value="PAE"/>
    <property type="match status" value="1"/>
</dbReference>
<dbReference type="PANTHER" id="PTHR21562:SF49">
    <property type="entry name" value="PECTIN ACETYLESTERASE"/>
    <property type="match status" value="1"/>
</dbReference>
<evidence type="ECO:0000256" key="3">
    <source>
        <dbReference type="ARBA" id="ARBA00005784"/>
    </source>
</evidence>
<comment type="subcellular location">
    <subcellularLocation>
        <location evidence="2 5">Secreted</location>
        <location evidence="2 5">Cell wall</location>
    </subcellularLocation>
</comment>
<keyword evidence="5" id="KW-0378">Hydrolase</keyword>
<comment type="similarity">
    <text evidence="3 5">Belongs to the pectinacetylesterase family.</text>
</comment>
<keyword evidence="5" id="KW-0961">Cell wall biogenesis/degradation</keyword>
<accession>R7W1W2</accession>
<dbReference type="PANTHER" id="PTHR21562">
    <property type="entry name" value="NOTUM-RELATED"/>
    <property type="match status" value="1"/>
</dbReference>
<dbReference type="GO" id="GO:0009505">
    <property type="term" value="C:plant-type cell wall"/>
    <property type="evidence" value="ECO:0007669"/>
    <property type="project" value="TreeGrafter"/>
</dbReference>
<dbReference type="GO" id="GO:0071555">
    <property type="term" value="P:cell wall organization"/>
    <property type="evidence" value="ECO:0007669"/>
    <property type="project" value="UniProtKB-KW"/>
</dbReference>
<keyword evidence="5" id="KW-0964">Secreted</keyword>
<dbReference type="EC" id="3.1.1.-" evidence="5"/>
<evidence type="ECO:0000256" key="4">
    <source>
        <dbReference type="ARBA" id="ARBA00022512"/>
    </source>
</evidence>
<reference evidence="6" key="1">
    <citation type="submission" date="2015-06" db="UniProtKB">
        <authorList>
            <consortium name="EnsemblPlants"/>
        </authorList>
    </citation>
    <scope>IDENTIFICATION</scope>
</reference>
<keyword evidence="4 5" id="KW-0134">Cell wall</keyword>
<dbReference type="EnsemblPlants" id="EMT00867">
    <property type="protein sequence ID" value="EMT00867"/>
    <property type="gene ID" value="F775_21765"/>
</dbReference>
<comment type="function">
    <text evidence="1 5">Hydrolyzes acetyl esters in homogalacturonan regions of pectin. In type I primary cell wall, galacturonic acid residues of pectin can be acetylated at the O-2 and O-3 positions. Decreasing the degree of acetylation of pectin gels in vitro alters their physical properties.</text>
</comment>
<dbReference type="InterPro" id="IPR004963">
    <property type="entry name" value="PAE/NOTUM"/>
</dbReference>
<dbReference type="InterPro" id="IPR029058">
    <property type="entry name" value="AB_hydrolase_fold"/>
</dbReference>
<proteinExistence type="inferred from homology"/>
<name>R7W1W2_AEGTA</name>
<evidence type="ECO:0000256" key="5">
    <source>
        <dbReference type="RuleBase" id="RU363114"/>
    </source>
</evidence>